<keyword evidence="1" id="KW-0677">Repeat</keyword>
<dbReference type="Pfam" id="PF00615">
    <property type="entry name" value="RGS"/>
    <property type="match status" value="1"/>
</dbReference>
<dbReference type="CDD" id="cd07440">
    <property type="entry name" value="RGS"/>
    <property type="match status" value="1"/>
</dbReference>
<dbReference type="PROSITE" id="PS50010">
    <property type="entry name" value="DH_2"/>
    <property type="match status" value="1"/>
</dbReference>
<name>A0AAV7YE31_9EUKA</name>
<dbReference type="EMBL" id="JANTQA010000070">
    <property type="protein sequence ID" value="KAJ3425739.1"/>
    <property type="molecule type" value="Genomic_DNA"/>
</dbReference>
<reference evidence="5" key="1">
    <citation type="submission" date="2022-08" db="EMBL/GenBank/DDBJ databases">
        <title>Novel sulphate-reducing endosymbionts in the free-living metamonad Anaeramoeba.</title>
        <authorList>
            <person name="Jerlstrom-Hultqvist J."/>
            <person name="Cepicka I."/>
            <person name="Gallot-Lavallee L."/>
            <person name="Salas-Leiva D."/>
            <person name="Curtis B.A."/>
            <person name="Zahonova K."/>
            <person name="Pipaliya S."/>
            <person name="Dacks J."/>
            <person name="Roger A.J."/>
        </authorList>
    </citation>
    <scope>NUCLEOTIDE SEQUENCE</scope>
    <source>
        <strain evidence="5">Busselton2</strain>
    </source>
</reference>
<evidence type="ECO:0000313" key="5">
    <source>
        <dbReference type="EMBL" id="KAJ3425739.1"/>
    </source>
</evidence>
<accession>A0AAV7YE31</accession>
<sequence>MFRRSNEKSPTSQFLKRYNSSSQLISRERSQTDLSFIQKERKFRQIKKKIKSQTKINIPLQVGSLQDLKNFDFILVNKLTLAYFQQFLSENFSSENFNFWQRAQYYEDTFDPIERIILAGDLIEIYISSESEHQVNIDAKTRNRIISNFQKGDFSRTLFQEAQEEIYKLMETDSFTRFKRSKLFKDLDNDWKLVMGGKRPQGPKTERKQNLLKLIQNEHNLVGELTKFSKEIINPFLLIIQKQKRKEKKKEKEKEKKKEKEKEKEKRKEKEKEKEKKNGKGNEKKKNKNKNKNKKKKSLKEKAFKQINPNTKETMFVPMVQLLNLHDKFYGELTKKQSNWDYESLIGDLFLKYIDIFESLFFQFAINFASCIELIEDFIKDNEEVTKLIMEKTEWNEIDDIKSTFEYLLDDLNNWKKYFDKFIECTNQKHPDRNNIEIISNRIIKILDKVEQISFINKYFILQRDLRLLLKKTINYTCDGKIFDKNLNKFIKIKIVILNQLLVISFAKKTNKNKLKFYIKYITPIVGTWIIPIKDEIQKDGIKNGIYNVNENINDNTNDNKNNKHQEIPKQEEEKEPNNEKEKEPNNEKEKELNKEEEKKKEKEREDEKKIKKEKENLMTLNWKVLNKNNENLDEIKFKIYTPEYSEIIYIEECFEFLTNLEKFFYNNIGHTEKKNQNTNDNYSPFCNPKRFLIYTYSNTIKYIGTMSYGKPIGKGSLQYPNGTIFEGNFLDGEKNGIGMIRYSSGSILTGIWKNGKPNGLCKLKLKGNSNFIGNYLNGEKHGFGTTLFENGTIYRGCFKDDQINGKGCWEYTNGDIYYGSVIDGKKHGFGFLMTKDYEYYFGNWKDDLRSGKGKQIYKNNEIFTGVWEKNLRVSGVLESTNRTFKGKWKNNLLHGNGSIVYSKEKMYKGEFKYGLRHGLGTLISGNLKYEGQWVDNYPEGEGYLDQYLLKLNINEEKSNKNNKIIQKISGFWSEGRPNKSIKIEKNDKLFFKGKMKDGEKNGEGIMHLQNGDTILGTWQNDIFQLNKKIIMRSKKKEYQQTLKYFSNKSELLKEFSNGRTIRESIGNITEMPSLWISLHTDFDILKRIWY</sequence>
<proteinExistence type="predicted"/>
<feature type="compositionally biased region" description="Basic and acidic residues" evidence="2">
    <location>
        <begin position="250"/>
        <end position="284"/>
    </location>
</feature>
<dbReference type="InterPro" id="IPR044926">
    <property type="entry name" value="RGS_subdomain_2"/>
</dbReference>
<dbReference type="SUPFAM" id="SSF48097">
    <property type="entry name" value="Regulator of G-protein signaling, RGS"/>
    <property type="match status" value="1"/>
</dbReference>
<dbReference type="SMART" id="SM00315">
    <property type="entry name" value="RGS"/>
    <property type="match status" value="1"/>
</dbReference>
<dbReference type="SUPFAM" id="SSF82185">
    <property type="entry name" value="Histone H3 K4-specific methyltransferase SET7/9 N-terminal domain"/>
    <property type="match status" value="3"/>
</dbReference>
<dbReference type="SMART" id="SM00698">
    <property type="entry name" value="MORN"/>
    <property type="match status" value="9"/>
</dbReference>
<feature type="domain" description="RGS" evidence="4">
    <location>
        <begin position="70"/>
        <end position="188"/>
    </location>
</feature>
<feature type="compositionally biased region" description="Basic and acidic residues" evidence="2">
    <location>
        <begin position="561"/>
        <end position="609"/>
    </location>
</feature>
<evidence type="ECO:0000256" key="2">
    <source>
        <dbReference type="SAM" id="MobiDB-lite"/>
    </source>
</evidence>
<dbReference type="AlphaFoldDB" id="A0AAV7YE31"/>
<dbReference type="GO" id="GO:0005085">
    <property type="term" value="F:guanyl-nucleotide exchange factor activity"/>
    <property type="evidence" value="ECO:0007669"/>
    <property type="project" value="InterPro"/>
</dbReference>
<evidence type="ECO:0000256" key="1">
    <source>
        <dbReference type="ARBA" id="ARBA00022737"/>
    </source>
</evidence>
<dbReference type="SUPFAM" id="SSF48065">
    <property type="entry name" value="DBL homology domain (DH-domain)"/>
    <property type="match status" value="1"/>
</dbReference>
<evidence type="ECO:0000259" key="3">
    <source>
        <dbReference type="PROSITE" id="PS50010"/>
    </source>
</evidence>
<comment type="caution">
    <text evidence="5">The sequence shown here is derived from an EMBL/GenBank/DDBJ whole genome shotgun (WGS) entry which is preliminary data.</text>
</comment>
<feature type="region of interest" description="Disordered" evidence="2">
    <location>
        <begin position="244"/>
        <end position="304"/>
    </location>
</feature>
<dbReference type="InterPro" id="IPR035899">
    <property type="entry name" value="DBL_dom_sf"/>
</dbReference>
<protein>
    <submittedName>
        <fullName evidence="5">Radial spoke head 1</fullName>
    </submittedName>
</protein>
<feature type="domain" description="DH" evidence="3">
    <location>
        <begin position="206"/>
        <end position="453"/>
    </location>
</feature>
<dbReference type="InterPro" id="IPR003409">
    <property type="entry name" value="MORN"/>
</dbReference>
<dbReference type="PANTHER" id="PTHR23084">
    <property type="entry name" value="PHOSPHATIDYLINOSITOL-4-PHOSPHATE 5-KINASE RELATED"/>
    <property type="match status" value="1"/>
</dbReference>
<dbReference type="PRINTS" id="PR01301">
    <property type="entry name" value="RGSPROTEIN"/>
</dbReference>
<organism evidence="5 6">
    <name type="scientific">Anaeramoeba flamelloides</name>
    <dbReference type="NCBI Taxonomy" id="1746091"/>
    <lineage>
        <taxon>Eukaryota</taxon>
        <taxon>Metamonada</taxon>
        <taxon>Anaeramoebidae</taxon>
        <taxon>Anaeramoeba</taxon>
    </lineage>
</organism>
<dbReference type="Proteomes" id="UP001146793">
    <property type="component" value="Unassembled WGS sequence"/>
</dbReference>
<dbReference type="Pfam" id="PF02493">
    <property type="entry name" value="MORN"/>
    <property type="match status" value="11"/>
</dbReference>
<dbReference type="Gene3D" id="1.20.900.10">
    <property type="entry name" value="Dbl homology (DH) domain"/>
    <property type="match status" value="1"/>
</dbReference>
<evidence type="ECO:0000259" key="4">
    <source>
        <dbReference type="PROSITE" id="PS50132"/>
    </source>
</evidence>
<evidence type="ECO:0000313" key="6">
    <source>
        <dbReference type="Proteomes" id="UP001146793"/>
    </source>
</evidence>
<dbReference type="PANTHER" id="PTHR23084:SF263">
    <property type="entry name" value="MORN REPEAT-CONTAINING PROTEIN 1"/>
    <property type="match status" value="1"/>
</dbReference>
<feature type="compositionally biased region" description="Basic residues" evidence="2">
    <location>
        <begin position="285"/>
        <end position="299"/>
    </location>
</feature>
<dbReference type="InterPro" id="IPR000219">
    <property type="entry name" value="DH_dom"/>
</dbReference>
<dbReference type="Gene3D" id="1.10.167.10">
    <property type="entry name" value="Regulator of G-protein Signalling 4, domain 2"/>
    <property type="match status" value="1"/>
</dbReference>
<dbReference type="InterPro" id="IPR016137">
    <property type="entry name" value="RGS"/>
</dbReference>
<dbReference type="PROSITE" id="PS50132">
    <property type="entry name" value="RGS"/>
    <property type="match status" value="1"/>
</dbReference>
<feature type="region of interest" description="Disordered" evidence="2">
    <location>
        <begin position="552"/>
        <end position="609"/>
    </location>
</feature>
<gene>
    <name evidence="5" type="ORF">M0812_28184</name>
</gene>
<dbReference type="Gene3D" id="2.20.110.10">
    <property type="entry name" value="Histone H3 K4-specific methyltransferase SET7/9 N-terminal domain"/>
    <property type="match status" value="4"/>
</dbReference>
<dbReference type="InterPro" id="IPR036305">
    <property type="entry name" value="RGS_sf"/>
</dbReference>